<accession>N1QNS6</accession>
<dbReference type="GeneID" id="27905646"/>
<dbReference type="RefSeq" id="XP_016766144.1">
    <property type="nucleotide sequence ID" value="XM_016908509.1"/>
</dbReference>
<feature type="region of interest" description="Disordered" evidence="1">
    <location>
        <begin position="241"/>
        <end position="267"/>
    </location>
</feature>
<reference evidence="2 3" key="1">
    <citation type="journal article" date="2012" name="PLoS Pathog.">
        <title>Diverse lifestyles and strategies of plant pathogenesis encoded in the genomes of eighteen Dothideomycetes fungi.</title>
        <authorList>
            <person name="Ohm R.A."/>
            <person name="Feau N."/>
            <person name="Henrissat B."/>
            <person name="Schoch C.L."/>
            <person name="Horwitz B.A."/>
            <person name="Barry K.W."/>
            <person name="Condon B.J."/>
            <person name="Copeland A.C."/>
            <person name="Dhillon B."/>
            <person name="Glaser F."/>
            <person name="Hesse C.N."/>
            <person name="Kosti I."/>
            <person name="LaButti K."/>
            <person name="Lindquist E.A."/>
            <person name="Lucas S."/>
            <person name="Salamov A.A."/>
            <person name="Bradshaw R.E."/>
            <person name="Ciuffetti L."/>
            <person name="Hamelin R.C."/>
            <person name="Kema G.H.J."/>
            <person name="Lawrence C."/>
            <person name="Scott J.A."/>
            <person name="Spatafora J.W."/>
            <person name="Turgeon B.G."/>
            <person name="de Wit P.J.G.M."/>
            <person name="Zhong S."/>
            <person name="Goodwin S.B."/>
            <person name="Grigoriev I.V."/>
        </authorList>
    </citation>
    <scope>NUCLEOTIDE SEQUENCE [LARGE SCALE GENOMIC DNA]</scope>
    <source>
        <strain evidence="2 3">SO2202</strain>
    </source>
</reference>
<gene>
    <name evidence="2" type="ORF">SEPMUDRAFT_32810</name>
</gene>
<dbReference type="OrthoDB" id="674948at2759"/>
<organism evidence="2 3">
    <name type="scientific">Sphaerulina musiva (strain SO2202)</name>
    <name type="common">Poplar stem canker fungus</name>
    <name type="synonym">Septoria musiva</name>
    <dbReference type="NCBI Taxonomy" id="692275"/>
    <lineage>
        <taxon>Eukaryota</taxon>
        <taxon>Fungi</taxon>
        <taxon>Dikarya</taxon>
        <taxon>Ascomycota</taxon>
        <taxon>Pezizomycotina</taxon>
        <taxon>Dothideomycetes</taxon>
        <taxon>Dothideomycetidae</taxon>
        <taxon>Mycosphaerellales</taxon>
        <taxon>Mycosphaerellaceae</taxon>
        <taxon>Sphaerulina</taxon>
    </lineage>
</organism>
<evidence type="ECO:0000313" key="2">
    <source>
        <dbReference type="EMBL" id="EMF18023.1"/>
    </source>
</evidence>
<feature type="compositionally biased region" description="Low complexity" evidence="1">
    <location>
        <begin position="245"/>
        <end position="254"/>
    </location>
</feature>
<dbReference type="AlphaFoldDB" id="N1QNS6"/>
<sequence>MKEVDLLILGAGWTSSFLIPLLSQNSISFAATTRDGRKVAHHSTLKWTFNPDSSDSSSSLSSEKSQFSSLPPAKSVLITFPLTSTSQTSLLVTGYTKAHHSSSSSSPPSQPHFIQLGSTGIWQGIPQPSIWTTRASPYDTSNKRAQAEDELLRLGGSVLNLAGLHGGKERNPRKWVNRVAPQKDDVRNKKSLHLVHGVDVARGVLAVLGKWDRARGQRWMLTDGLVYDWWELFVGWADQEEEQKQQQQQQQGETNGEEEEREKQPSKQAKWVSELMWEENVLALPRSMEVLGRCYDSRDFWHTFELAPLKARV</sequence>
<dbReference type="Gene3D" id="3.40.50.720">
    <property type="entry name" value="NAD(P)-binding Rossmann-like Domain"/>
    <property type="match status" value="1"/>
</dbReference>
<evidence type="ECO:0000256" key="1">
    <source>
        <dbReference type="SAM" id="MobiDB-lite"/>
    </source>
</evidence>
<protein>
    <submittedName>
        <fullName evidence="2">Uncharacterized protein</fullName>
    </submittedName>
</protein>
<dbReference type="PANTHER" id="PTHR40129">
    <property type="entry name" value="KETOPANTOATE REDUCTASE N-TERMINAL DOMAIN-CONTAINING PROTEIN"/>
    <property type="match status" value="1"/>
</dbReference>
<dbReference type="eggNOG" id="ENOG502RXTJ">
    <property type="taxonomic scope" value="Eukaryota"/>
</dbReference>
<evidence type="ECO:0000313" key="3">
    <source>
        <dbReference type="Proteomes" id="UP000016931"/>
    </source>
</evidence>
<keyword evidence="3" id="KW-1185">Reference proteome</keyword>
<name>N1QNS6_SPHMS</name>
<dbReference type="STRING" id="692275.N1QNS6"/>
<dbReference type="HOGENOM" id="CLU_044092_0_0_1"/>
<dbReference type="OMA" id="DWWSLFA"/>
<dbReference type="EMBL" id="KB456260">
    <property type="protein sequence ID" value="EMF18023.1"/>
    <property type="molecule type" value="Genomic_DNA"/>
</dbReference>
<proteinExistence type="predicted"/>
<dbReference type="Proteomes" id="UP000016931">
    <property type="component" value="Unassembled WGS sequence"/>
</dbReference>
<dbReference type="PANTHER" id="PTHR40129:SF2">
    <property type="entry name" value="KETOPANTOATE REDUCTASE N-TERMINAL DOMAIN-CONTAINING PROTEIN"/>
    <property type="match status" value="1"/>
</dbReference>